<reference evidence="2 3" key="1">
    <citation type="journal article" date="2024" name="BMC Genomics">
        <title>Genome assembly of redclaw crayfish (Cherax quadricarinatus) provides insights into its immune adaptation and hypoxia tolerance.</title>
        <authorList>
            <person name="Liu Z."/>
            <person name="Zheng J."/>
            <person name="Li H."/>
            <person name="Fang K."/>
            <person name="Wang S."/>
            <person name="He J."/>
            <person name="Zhou D."/>
            <person name="Weng S."/>
            <person name="Chi M."/>
            <person name="Gu Z."/>
            <person name="He J."/>
            <person name="Li F."/>
            <person name="Wang M."/>
        </authorList>
    </citation>
    <scope>NUCLEOTIDE SEQUENCE [LARGE SCALE GENOMIC DNA]</scope>
    <source>
        <strain evidence="2">ZL_2023a</strain>
    </source>
</reference>
<evidence type="ECO:0000313" key="3">
    <source>
        <dbReference type="Proteomes" id="UP001445076"/>
    </source>
</evidence>
<proteinExistence type="predicted"/>
<name>A0AAW0WX73_CHEQU</name>
<dbReference type="EMBL" id="JARKIK010000044">
    <property type="protein sequence ID" value="KAK8736237.1"/>
    <property type="molecule type" value="Genomic_DNA"/>
</dbReference>
<dbReference type="AlphaFoldDB" id="A0AAW0WX73"/>
<gene>
    <name evidence="2" type="ORF">OTU49_004882</name>
</gene>
<dbReference type="Proteomes" id="UP001445076">
    <property type="component" value="Unassembled WGS sequence"/>
</dbReference>
<organism evidence="2 3">
    <name type="scientific">Cherax quadricarinatus</name>
    <name type="common">Australian red claw crayfish</name>
    <dbReference type="NCBI Taxonomy" id="27406"/>
    <lineage>
        <taxon>Eukaryota</taxon>
        <taxon>Metazoa</taxon>
        <taxon>Ecdysozoa</taxon>
        <taxon>Arthropoda</taxon>
        <taxon>Crustacea</taxon>
        <taxon>Multicrustacea</taxon>
        <taxon>Malacostraca</taxon>
        <taxon>Eumalacostraca</taxon>
        <taxon>Eucarida</taxon>
        <taxon>Decapoda</taxon>
        <taxon>Pleocyemata</taxon>
        <taxon>Astacidea</taxon>
        <taxon>Parastacoidea</taxon>
        <taxon>Parastacidae</taxon>
        <taxon>Cherax</taxon>
    </lineage>
</organism>
<sequence length="258" mass="28563">QYRGHGVTECVLVTTAHWARLTVVARETCVVGRGSEGTIMAEVRPESVDSDDDFVYVTGDFVGNEAGRFSELTCNEDSGNIGLAMRCYSPSLSSEATIHTSSEPASPSCSPTIMPILPSPSYFKCATEDVIRFDDSHFEVGHLDPEVWPPLPCLTSAVSSVSHSVTLDSLKMGEHPPPPHHHPSSEAGDHLNTHCFTSLHHGSSHYLATDGNNWRKYESELEFESEDELLNSCINRRGWSKRQGLRKKGSKYRHNHRL</sequence>
<feature type="compositionally biased region" description="Basic and acidic residues" evidence="1">
    <location>
        <begin position="183"/>
        <end position="192"/>
    </location>
</feature>
<accession>A0AAW0WX73</accession>
<keyword evidence="3" id="KW-1185">Reference proteome</keyword>
<evidence type="ECO:0000313" key="2">
    <source>
        <dbReference type="EMBL" id="KAK8736237.1"/>
    </source>
</evidence>
<comment type="caution">
    <text evidence="2">The sequence shown here is derived from an EMBL/GenBank/DDBJ whole genome shotgun (WGS) entry which is preliminary data.</text>
</comment>
<feature type="non-terminal residue" evidence="2">
    <location>
        <position position="1"/>
    </location>
</feature>
<protein>
    <submittedName>
        <fullName evidence="2">Uncharacterized protein</fullName>
    </submittedName>
</protein>
<evidence type="ECO:0000256" key="1">
    <source>
        <dbReference type="SAM" id="MobiDB-lite"/>
    </source>
</evidence>
<feature type="region of interest" description="Disordered" evidence="1">
    <location>
        <begin position="169"/>
        <end position="193"/>
    </location>
</feature>